<dbReference type="NCBIfam" id="TIGR01509">
    <property type="entry name" value="HAD-SF-IA-v3"/>
    <property type="match status" value="1"/>
</dbReference>
<dbReference type="InterPro" id="IPR006439">
    <property type="entry name" value="HAD-SF_hydro_IA"/>
</dbReference>
<dbReference type="GO" id="GO:0016787">
    <property type="term" value="F:hydrolase activity"/>
    <property type="evidence" value="ECO:0007669"/>
    <property type="project" value="UniProtKB-KW"/>
</dbReference>
<reference evidence="1 2" key="1">
    <citation type="submission" date="2017-06" db="EMBL/GenBank/DDBJ databases">
        <authorList>
            <consortium name="Pathogen Informatics"/>
        </authorList>
    </citation>
    <scope>NUCLEOTIDE SEQUENCE [LARGE SCALE GENOMIC DNA]</scope>
    <source>
        <strain evidence="1 2">NCTC13039</strain>
    </source>
</reference>
<dbReference type="SFLD" id="SFLDG01129">
    <property type="entry name" value="C1.5:_HAD__Beta-PGM__Phosphata"/>
    <property type="match status" value="1"/>
</dbReference>
<dbReference type="SFLD" id="SFLDS00003">
    <property type="entry name" value="Haloacid_Dehalogenase"/>
    <property type="match status" value="1"/>
</dbReference>
<keyword evidence="2" id="KW-1185">Reference proteome</keyword>
<dbReference type="GeneID" id="63459452"/>
<name>A0A239VGS7_9MICO</name>
<dbReference type="EMBL" id="LT906453">
    <property type="protein sequence ID" value="SNV21415.1"/>
    <property type="molecule type" value="Genomic_DNA"/>
</dbReference>
<dbReference type="RefSeq" id="WP_051277771.1">
    <property type="nucleotide sequence ID" value="NZ_JAAFNI010000001.1"/>
</dbReference>
<dbReference type="PANTHER" id="PTHR43611">
    <property type="entry name" value="ALPHA-D-GLUCOSE 1-PHOSPHATE PHOSPHATASE"/>
    <property type="match status" value="1"/>
</dbReference>
<sequence length="210" mass="22795">MAVVHTVLFDADGVLQAPSAELAKRWGRYALEGSREALAEELFRIELPSLAGQGRIEDAVGRFVAERGLPAEAVEDILSGWASIDVFAESFALVDAVRAAGVKVHLASNQQSFRRDVMLGLGYADHFDELFFSCDLGVAKPSAEYFRRLLDRLGIGPEGVLFIDDRADNVAAARQVGLSARVHARHDSPDQGIGDLVSLLREEGVMFELG</sequence>
<evidence type="ECO:0000313" key="2">
    <source>
        <dbReference type="Proteomes" id="UP000242637"/>
    </source>
</evidence>
<dbReference type="InterPro" id="IPR023214">
    <property type="entry name" value="HAD_sf"/>
</dbReference>
<dbReference type="AlphaFoldDB" id="A0A239VGS7"/>
<proteinExistence type="predicted"/>
<keyword evidence="1" id="KW-0378">Hydrolase</keyword>
<dbReference type="PANTHER" id="PTHR43611:SF3">
    <property type="entry name" value="FLAVIN MONONUCLEOTIDE HYDROLASE 1, CHLOROPLATIC"/>
    <property type="match status" value="1"/>
</dbReference>
<protein>
    <submittedName>
        <fullName evidence="1">Phosphatase yihX</fullName>
        <ecNumber evidence="1">3.1.3.-</ecNumber>
    </submittedName>
</protein>
<dbReference type="NCBIfam" id="TIGR01549">
    <property type="entry name" value="HAD-SF-IA-v1"/>
    <property type="match status" value="1"/>
</dbReference>
<dbReference type="Gene3D" id="3.40.50.1000">
    <property type="entry name" value="HAD superfamily/HAD-like"/>
    <property type="match status" value="1"/>
</dbReference>
<dbReference type="OrthoDB" id="9797415at2"/>
<dbReference type="EC" id="3.1.3.-" evidence="1"/>
<dbReference type="Pfam" id="PF00702">
    <property type="entry name" value="Hydrolase"/>
    <property type="match status" value="1"/>
</dbReference>
<dbReference type="InterPro" id="IPR036412">
    <property type="entry name" value="HAD-like_sf"/>
</dbReference>
<evidence type="ECO:0000313" key="1">
    <source>
        <dbReference type="EMBL" id="SNV21415.1"/>
    </source>
</evidence>
<dbReference type="PRINTS" id="PR00413">
    <property type="entry name" value="HADHALOGNASE"/>
</dbReference>
<gene>
    <name evidence="1" type="primary">yihX</name>
    <name evidence="1" type="ORF">SAMEA4475696_01222</name>
</gene>
<accession>A0A239VGS7</accession>
<dbReference type="SUPFAM" id="SSF56784">
    <property type="entry name" value="HAD-like"/>
    <property type="match status" value="1"/>
</dbReference>
<organism evidence="1 2">
    <name type="scientific">Dermatophilus congolensis</name>
    <dbReference type="NCBI Taxonomy" id="1863"/>
    <lineage>
        <taxon>Bacteria</taxon>
        <taxon>Bacillati</taxon>
        <taxon>Actinomycetota</taxon>
        <taxon>Actinomycetes</taxon>
        <taxon>Micrococcales</taxon>
        <taxon>Dermatophilaceae</taxon>
        <taxon>Dermatophilus</taxon>
    </lineage>
</organism>
<dbReference type="KEGG" id="dco:SAMEA4475696_1222"/>
<dbReference type="STRING" id="1121387.GCA_000429885_02088"/>
<dbReference type="Proteomes" id="UP000242637">
    <property type="component" value="Chromosome 1"/>
</dbReference>